<dbReference type="InterPro" id="IPR051877">
    <property type="entry name" value="Centriole_BasalBody_StrucProt"/>
</dbReference>
<gene>
    <name evidence="7" type="ORF">Cadr_000029848</name>
</gene>
<dbReference type="PANTHER" id="PTHR20544:SF2">
    <property type="entry name" value="TESTIS SPECIFIC 10"/>
    <property type="match status" value="1"/>
</dbReference>
<dbReference type="GO" id="GO:0005814">
    <property type="term" value="C:centriole"/>
    <property type="evidence" value="ECO:0007669"/>
    <property type="project" value="UniProtKB-SubCell"/>
</dbReference>
<accession>A0A5N4CD01</accession>
<sequence>HGDLGRAGRKRSEGAGEVEDKPPQVTTKEHDFGLGAPVSEAEKYQNILQLEQEVRNQDKLISTLKLQIEDLKQTNHGLEEYARKLLDSKEVVSSQVDDLTSHNEHLCQELIKIDQLAEQLEKEKNFVVDTADKELEEAKIEHICQQNNIIVLEDTIKRLRSIILETEKAQNKSPSRLDSFVKTLEADRDHYKSEAQKLRKMIRSRSKSPRRPSPSTRGTNCDVELLKTTRDREELKCMLEKYERHLAEIQGNVKVLTSERDKTFLLYEQAQEEIARLRREMMKSCKSPKSTTAHAILRRVETERDVAFTDLRRMTTERDSLRERLKIAQETAFNEKAHLEQRIEELECTVHNLDDERMEQMSNMTLMKETITTVEKEMKSLARKAMDTESELGRQKAENNSLRLLYENTEKDLSDTQRHLAKKKYELQLTQEKIMCLDEKIDSERKLKLIDSGIMSIIEVIKVHEEKTISGMKNIIAEMEQASRQSTEALIMCEQDISRMRRQLDETNDELAQIARERDILAHENDSLQEQFSKAKQENQALSKKLNDTHNELSDIKQKVQDTNLEVNKLKNILKSEESENRQMMDQLRKANEDAENWENKARQAEADNNTLKLELITAEAEGNRLKEKVDSLTRELEQHLNAERSYKSQISTLHKSIVKMEEELQKVQFEKVSALADLSSTRELCIKLDSSKELLNRQLVAKDQEIEMMENELDSARSEIELLRSQMTNERISMQNLEALLVANRDKEYQSQIALQEKESEIQLLKEHLCLAENKMAIQSRDVAQFRNVVTQLEADLDITKRQLGTERFERERAVQELRRQNYSSNAYHLSSAMKPNAKCHSPERVHHRSPDRGLDRSLEE</sequence>
<evidence type="ECO:0000256" key="6">
    <source>
        <dbReference type="SAM" id="MobiDB-lite"/>
    </source>
</evidence>
<dbReference type="PANTHER" id="PTHR20544">
    <property type="entry name" value="CENTROSOMAL PROTEIN CEP135"/>
    <property type="match status" value="1"/>
</dbReference>
<comment type="similarity">
    <text evidence="4">Belongs to the CEP135/TSGA10 family.</text>
</comment>
<evidence type="ECO:0000256" key="3">
    <source>
        <dbReference type="ARBA" id="ARBA00023212"/>
    </source>
</evidence>
<feature type="region of interest" description="Disordered" evidence="6">
    <location>
        <begin position="1"/>
        <end position="31"/>
    </location>
</feature>
<keyword evidence="2" id="KW-0963">Cytoplasm</keyword>
<feature type="coiled-coil region" evidence="5">
    <location>
        <begin position="225"/>
        <end position="287"/>
    </location>
</feature>
<evidence type="ECO:0000256" key="5">
    <source>
        <dbReference type="SAM" id="Coils"/>
    </source>
</evidence>
<evidence type="ECO:0000256" key="2">
    <source>
        <dbReference type="ARBA" id="ARBA00022490"/>
    </source>
</evidence>
<keyword evidence="5" id="KW-0175">Coiled coil</keyword>
<organism evidence="7 8">
    <name type="scientific">Camelus dromedarius</name>
    <name type="common">Dromedary</name>
    <name type="synonym">Arabian camel</name>
    <dbReference type="NCBI Taxonomy" id="9838"/>
    <lineage>
        <taxon>Eukaryota</taxon>
        <taxon>Metazoa</taxon>
        <taxon>Chordata</taxon>
        <taxon>Craniata</taxon>
        <taxon>Vertebrata</taxon>
        <taxon>Euteleostomi</taxon>
        <taxon>Mammalia</taxon>
        <taxon>Eutheria</taxon>
        <taxon>Laurasiatheria</taxon>
        <taxon>Artiodactyla</taxon>
        <taxon>Tylopoda</taxon>
        <taxon>Camelidae</taxon>
        <taxon>Camelus</taxon>
    </lineage>
</organism>
<comment type="caution">
    <text evidence="7">The sequence shown here is derived from an EMBL/GenBank/DDBJ whole genome shotgun (WGS) entry which is preliminary data.</text>
</comment>
<feature type="region of interest" description="Disordered" evidence="6">
    <location>
        <begin position="834"/>
        <end position="862"/>
    </location>
</feature>
<dbReference type="Proteomes" id="UP000299084">
    <property type="component" value="Unassembled WGS sequence"/>
</dbReference>
<evidence type="ECO:0000313" key="7">
    <source>
        <dbReference type="EMBL" id="KAB1256812.1"/>
    </source>
</evidence>
<evidence type="ECO:0000256" key="1">
    <source>
        <dbReference type="ARBA" id="ARBA00004114"/>
    </source>
</evidence>
<proteinExistence type="inferred from homology"/>
<comment type="subcellular location">
    <subcellularLocation>
        <location evidence="1">Cytoplasm</location>
        <location evidence="1">Cytoskeleton</location>
        <location evidence="1">Microtubule organizing center</location>
        <location evidence="1">Centrosome</location>
        <location evidence="1">Centriole</location>
    </subcellularLocation>
</comment>
<evidence type="ECO:0000256" key="4">
    <source>
        <dbReference type="ARBA" id="ARBA00038123"/>
    </source>
</evidence>
<keyword evidence="3" id="KW-0206">Cytoskeleton</keyword>
<evidence type="ECO:0000313" key="8">
    <source>
        <dbReference type="Proteomes" id="UP000299084"/>
    </source>
</evidence>
<feature type="compositionally biased region" description="Basic residues" evidence="6">
    <location>
        <begin position="198"/>
        <end position="210"/>
    </location>
</feature>
<feature type="coiled-coil region" evidence="5">
    <location>
        <begin position="47"/>
        <end position="148"/>
    </location>
</feature>
<feature type="non-terminal residue" evidence="7">
    <location>
        <position position="1"/>
    </location>
</feature>
<feature type="compositionally biased region" description="Basic and acidic residues" evidence="6">
    <location>
        <begin position="842"/>
        <end position="862"/>
    </location>
</feature>
<feature type="coiled-coil region" evidence="5">
    <location>
        <begin position="693"/>
        <end position="741"/>
    </location>
</feature>
<feature type="coiled-coil region" evidence="5">
    <location>
        <begin position="490"/>
        <end position="650"/>
    </location>
</feature>
<dbReference type="SUPFAM" id="SSF57997">
    <property type="entry name" value="Tropomyosin"/>
    <property type="match status" value="1"/>
</dbReference>
<name>A0A5N4CD01_CAMDR</name>
<feature type="coiled-coil region" evidence="5">
    <location>
        <begin position="311"/>
        <end position="398"/>
    </location>
</feature>
<dbReference type="EMBL" id="JWIN03000028">
    <property type="protein sequence ID" value="KAB1256812.1"/>
    <property type="molecule type" value="Genomic_DNA"/>
</dbReference>
<dbReference type="AlphaFoldDB" id="A0A5N4CD01"/>
<protein>
    <submittedName>
        <fullName evidence="7">Testis-specific gene 10 protein</fullName>
    </submittedName>
</protein>
<keyword evidence="8" id="KW-1185">Reference proteome</keyword>
<feature type="region of interest" description="Disordered" evidence="6">
    <location>
        <begin position="193"/>
        <end position="220"/>
    </location>
</feature>
<reference evidence="7 8" key="1">
    <citation type="journal article" date="2019" name="Mol. Ecol. Resour.">
        <title>Improving Illumina assemblies with Hi-C and long reads: an example with the North African dromedary.</title>
        <authorList>
            <person name="Elbers J.P."/>
            <person name="Rogers M.F."/>
            <person name="Perelman P.L."/>
            <person name="Proskuryakova A.A."/>
            <person name="Serdyukova N.A."/>
            <person name="Johnson W.E."/>
            <person name="Horin P."/>
            <person name="Corander J."/>
            <person name="Murphy D."/>
            <person name="Burger P.A."/>
        </authorList>
    </citation>
    <scope>NUCLEOTIDE SEQUENCE [LARGE SCALE GENOMIC DNA]</scope>
    <source>
        <strain evidence="7">Drom800</strain>
        <tissue evidence="7">Blood</tissue>
    </source>
</reference>